<organism evidence="9 10">
    <name type="scientific">Micromonospora cathayae</name>
    <dbReference type="NCBI Taxonomy" id="3028804"/>
    <lineage>
        <taxon>Bacteria</taxon>
        <taxon>Bacillati</taxon>
        <taxon>Actinomycetota</taxon>
        <taxon>Actinomycetes</taxon>
        <taxon>Micromonosporales</taxon>
        <taxon>Micromonosporaceae</taxon>
        <taxon>Micromonospora</taxon>
    </lineage>
</organism>
<sequence length="405" mass="42885">MTSAMTWLDPLRTTVPEIDDTGWLDLHRLADAFGGLCATASTSPQDPAAWSRWLLGLRRELAARGHRAPAGRAGLVWQTLAQFTAGFHDLDLRDATGPGHGAMILAEGTPQAGTRWGALLAAGELVGIAATERHGGSRIQEITTRATVRRDGTWRLTGEKCWVSRLMESAGFVVFFRDPDGRISAAAVDVDQPRLEREVIEPFGLGGWSWGVLRLHEVPVDPATDMVGRTGDGLGVFRRHFARFRPLITATALGTAAGVHTLVTDALAAKTRVGVLPRVRDNALVVLGRTHAEITAALLAAITISRLAGDAHPHADFAARVGKAAGVDTAVRAVADLAPLIGAAGFQRAHPVAKARADLTGLLYADGIHDSLYRSGGITLLGEPVARVVPIRPGIAAADRYGKTA</sequence>
<accession>A0ABY7ZNN1</accession>
<dbReference type="Pfam" id="PF02770">
    <property type="entry name" value="Acyl-CoA_dh_M"/>
    <property type="match status" value="1"/>
</dbReference>
<gene>
    <name evidence="9" type="ORF">PVK37_26800</name>
</gene>
<keyword evidence="5 6" id="KW-0560">Oxidoreductase</keyword>
<evidence type="ECO:0000313" key="9">
    <source>
        <dbReference type="EMBL" id="WDZ84041.1"/>
    </source>
</evidence>
<dbReference type="SUPFAM" id="SSF47203">
    <property type="entry name" value="Acyl-CoA dehydrogenase C-terminal domain-like"/>
    <property type="match status" value="1"/>
</dbReference>
<dbReference type="InterPro" id="IPR009100">
    <property type="entry name" value="AcylCoA_DH/oxidase_NM_dom_sf"/>
</dbReference>
<protein>
    <submittedName>
        <fullName evidence="9">Acyl-CoA dehydrogenase family protein</fullName>
    </submittedName>
</protein>
<feature type="domain" description="Acyl-CoA dehydrogenase/oxidase C-terminal" evidence="7">
    <location>
        <begin position="231"/>
        <end position="359"/>
    </location>
</feature>
<keyword evidence="4 6" id="KW-0274">FAD</keyword>
<dbReference type="InterPro" id="IPR037069">
    <property type="entry name" value="AcylCoA_DH/ox_N_sf"/>
</dbReference>
<proteinExistence type="inferred from homology"/>
<evidence type="ECO:0000259" key="8">
    <source>
        <dbReference type="Pfam" id="PF02770"/>
    </source>
</evidence>
<keyword evidence="10" id="KW-1185">Reference proteome</keyword>
<dbReference type="EMBL" id="CP118615">
    <property type="protein sequence ID" value="WDZ84041.1"/>
    <property type="molecule type" value="Genomic_DNA"/>
</dbReference>
<dbReference type="PANTHER" id="PTHR48083:SF2">
    <property type="entry name" value="MEDIUM-CHAIN SPECIFIC ACYL-COA DEHYDROGENASE, MITOCHONDRIAL"/>
    <property type="match status" value="1"/>
</dbReference>
<dbReference type="Proteomes" id="UP001219605">
    <property type="component" value="Chromosome"/>
</dbReference>
<dbReference type="Pfam" id="PF00441">
    <property type="entry name" value="Acyl-CoA_dh_1"/>
    <property type="match status" value="1"/>
</dbReference>
<evidence type="ECO:0000256" key="5">
    <source>
        <dbReference type="ARBA" id="ARBA00023002"/>
    </source>
</evidence>
<dbReference type="InterPro" id="IPR036250">
    <property type="entry name" value="AcylCo_DH-like_C"/>
</dbReference>
<dbReference type="Gene3D" id="2.40.110.10">
    <property type="entry name" value="Butyryl-CoA Dehydrogenase, subunit A, domain 2"/>
    <property type="match status" value="1"/>
</dbReference>
<dbReference type="InterPro" id="IPR050741">
    <property type="entry name" value="Acyl-CoA_dehydrogenase"/>
</dbReference>
<reference evidence="9 10" key="1">
    <citation type="submission" date="2023-02" db="EMBL/GenBank/DDBJ databases">
        <authorList>
            <person name="Mo P."/>
        </authorList>
    </citation>
    <scope>NUCLEOTIDE SEQUENCE [LARGE SCALE GENOMIC DNA]</scope>
    <source>
        <strain evidence="9 10">HUAS 3</strain>
    </source>
</reference>
<dbReference type="InterPro" id="IPR009075">
    <property type="entry name" value="AcylCo_DH/oxidase_C"/>
</dbReference>
<comment type="similarity">
    <text evidence="2 6">Belongs to the acyl-CoA dehydrogenase family.</text>
</comment>
<evidence type="ECO:0000256" key="3">
    <source>
        <dbReference type="ARBA" id="ARBA00022630"/>
    </source>
</evidence>
<dbReference type="Gene3D" id="1.10.540.10">
    <property type="entry name" value="Acyl-CoA dehydrogenase/oxidase, N-terminal domain"/>
    <property type="match status" value="1"/>
</dbReference>
<dbReference type="Gene3D" id="1.20.140.10">
    <property type="entry name" value="Butyryl-CoA Dehydrogenase, subunit A, domain 3"/>
    <property type="match status" value="1"/>
</dbReference>
<evidence type="ECO:0000256" key="1">
    <source>
        <dbReference type="ARBA" id="ARBA00001974"/>
    </source>
</evidence>
<evidence type="ECO:0000256" key="6">
    <source>
        <dbReference type="RuleBase" id="RU362125"/>
    </source>
</evidence>
<dbReference type="InterPro" id="IPR046373">
    <property type="entry name" value="Acyl-CoA_Oxase/DH_mid-dom_sf"/>
</dbReference>
<evidence type="ECO:0000259" key="7">
    <source>
        <dbReference type="Pfam" id="PF00441"/>
    </source>
</evidence>
<dbReference type="InterPro" id="IPR006091">
    <property type="entry name" value="Acyl-CoA_Oxase/DH_mid-dom"/>
</dbReference>
<name>A0ABY7ZNN1_9ACTN</name>
<keyword evidence="3 6" id="KW-0285">Flavoprotein</keyword>
<comment type="cofactor">
    <cofactor evidence="1 6">
        <name>FAD</name>
        <dbReference type="ChEBI" id="CHEBI:57692"/>
    </cofactor>
</comment>
<feature type="domain" description="Acyl-CoA oxidase/dehydrogenase middle" evidence="8">
    <location>
        <begin position="128"/>
        <end position="217"/>
    </location>
</feature>
<dbReference type="PANTHER" id="PTHR48083">
    <property type="entry name" value="MEDIUM-CHAIN SPECIFIC ACYL-COA DEHYDROGENASE, MITOCHONDRIAL-RELATED"/>
    <property type="match status" value="1"/>
</dbReference>
<dbReference type="SUPFAM" id="SSF56645">
    <property type="entry name" value="Acyl-CoA dehydrogenase NM domain-like"/>
    <property type="match status" value="1"/>
</dbReference>
<dbReference type="RefSeq" id="WP_275030598.1">
    <property type="nucleotide sequence ID" value="NZ_CP118615.1"/>
</dbReference>
<evidence type="ECO:0000256" key="2">
    <source>
        <dbReference type="ARBA" id="ARBA00009347"/>
    </source>
</evidence>
<evidence type="ECO:0000313" key="10">
    <source>
        <dbReference type="Proteomes" id="UP001219605"/>
    </source>
</evidence>
<evidence type="ECO:0000256" key="4">
    <source>
        <dbReference type="ARBA" id="ARBA00022827"/>
    </source>
</evidence>